<sequence length="66" mass="7256">MTKYYTVTTPDTGKDGKTRFHKVGVAFPQNEGAKSFMTIQLFATPVNGELVLFEPKADSDDGQVTE</sequence>
<keyword evidence="2" id="KW-1185">Reference proteome</keyword>
<dbReference type="EMBL" id="FORH01000011">
    <property type="protein sequence ID" value="SFK24983.1"/>
    <property type="molecule type" value="Genomic_DNA"/>
</dbReference>
<evidence type="ECO:0000313" key="2">
    <source>
        <dbReference type="Proteomes" id="UP000199630"/>
    </source>
</evidence>
<gene>
    <name evidence="1" type="ORF">SAMN04487991_4217</name>
</gene>
<reference evidence="2" key="1">
    <citation type="submission" date="2016-10" db="EMBL/GenBank/DDBJ databases">
        <authorList>
            <person name="Varghese N."/>
            <person name="Submissions S."/>
        </authorList>
    </citation>
    <scope>NUCLEOTIDE SEQUENCE [LARGE SCALE GENOMIC DNA]</scope>
    <source>
        <strain evidence="2">DSM 26471</strain>
    </source>
</reference>
<name>A0A1I3XZP4_9RHOB</name>
<evidence type="ECO:0000313" key="1">
    <source>
        <dbReference type="EMBL" id="SFK24983.1"/>
    </source>
</evidence>
<dbReference type="AlphaFoldDB" id="A0A1I3XZP4"/>
<dbReference type="STRING" id="588602.SAMN04487991_4217"/>
<accession>A0A1I3XZP4</accession>
<dbReference type="RefSeq" id="WP_090063199.1">
    <property type="nucleotide sequence ID" value="NZ_FORH01000011.1"/>
</dbReference>
<proteinExistence type="predicted"/>
<dbReference type="Proteomes" id="UP000199630">
    <property type="component" value="Unassembled WGS sequence"/>
</dbReference>
<protein>
    <submittedName>
        <fullName evidence="1">Uncharacterized protein</fullName>
    </submittedName>
</protein>
<organism evidence="1 2">
    <name type="scientific">Celeribacter neptunius</name>
    <dbReference type="NCBI Taxonomy" id="588602"/>
    <lineage>
        <taxon>Bacteria</taxon>
        <taxon>Pseudomonadati</taxon>
        <taxon>Pseudomonadota</taxon>
        <taxon>Alphaproteobacteria</taxon>
        <taxon>Rhodobacterales</taxon>
        <taxon>Roseobacteraceae</taxon>
        <taxon>Celeribacter</taxon>
    </lineage>
</organism>
<dbReference type="OrthoDB" id="7652274at2"/>